<dbReference type="SUPFAM" id="SSF47729">
    <property type="entry name" value="IHF-like DNA-binding proteins"/>
    <property type="match status" value="1"/>
</dbReference>
<dbReference type="SMART" id="SM00411">
    <property type="entry name" value="BHL"/>
    <property type="match status" value="1"/>
</dbReference>
<dbReference type="PANTHER" id="PTHR33175:SF3">
    <property type="entry name" value="DNA-BINDING PROTEIN HU-BETA"/>
    <property type="match status" value="1"/>
</dbReference>
<comment type="similarity">
    <text evidence="1 4">Belongs to the bacterial histone-like protein family.</text>
</comment>
<dbReference type="PRINTS" id="PR01727">
    <property type="entry name" value="DNABINDINGHU"/>
</dbReference>
<evidence type="ECO:0000313" key="7">
    <source>
        <dbReference type="Proteomes" id="UP000830055"/>
    </source>
</evidence>
<evidence type="ECO:0000256" key="5">
    <source>
        <dbReference type="SAM" id="MobiDB-lite"/>
    </source>
</evidence>
<accession>A0ABN6MAD2</accession>
<evidence type="ECO:0000256" key="2">
    <source>
        <dbReference type="ARBA" id="ARBA00023067"/>
    </source>
</evidence>
<keyword evidence="2" id="KW-0226">DNA condensation</keyword>
<dbReference type="Proteomes" id="UP000830055">
    <property type="component" value="Chromosome"/>
</dbReference>
<evidence type="ECO:0000256" key="4">
    <source>
        <dbReference type="RuleBase" id="RU003939"/>
    </source>
</evidence>
<dbReference type="InterPro" id="IPR000119">
    <property type="entry name" value="Hist_DNA-bd"/>
</dbReference>
<dbReference type="RefSeq" id="WP_284152317.1">
    <property type="nucleotide sequence ID" value="NZ_AP025516.1"/>
</dbReference>
<gene>
    <name evidence="6" type="primary">ihfB-2</name>
    <name evidence="6" type="ORF">DPPLL_33540</name>
</gene>
<protein>
    <submittedName>
        <fullName evidence="6">Integration host factor subunit beta</fullName>
    </submittedName>
</protein>
<reference evidence="6 7" key="1">
    <citation type="submission" date="2022-01" db="EMBL/GenBank/DDBJ databases">
        <title>Desulfofustis limnae sp. nov., a novel mesophilic sulfate-reducing bacterium isolated from marsh soil.</title>
        <authorList>
            <person name="Watanabe M."/>
            <person name="Takahashi A."/>
            <person name="Kojima H."/>
            <person name="Fukui M."/>
        </authorList>
    </citation>
    <scope>NUCLEOTIDE SEQUENCE [LARGE SCALE GENOMIC DNA]</scope>
    <source>
        <strain evidence="6 7">PPLL</strain>
    </source>
</reference>
<dbReference type="InterPro" id="IPR010992">
    <property type="entry name" value="IHF-like_DNA-bd_dom_sf"/>
</dbReference>
<dbReference type="Gene3D" id="4.10.520.10">
    <property type="entry name" value="IHF-like DNA-binding proteins"/>
    <property type="match status" value="1"/>
</dbReference>
<feature type="region of interest" description="Disordered" evidence="5">
    <location>
        <begin position="49"/>
        <end position="68"/>
    </location>
</feature>
<keyword evidence="7" id="KW-1185">Reference proteome</keyword>
<organism evidence="6 7">
    <name type="scientific">Desulfofustis limnaeus</name>
    <dbReference type="NCBI Taxonomy" id="2740163"/>
    <lineage>
        <taxon>Bacteria</taxon>
        <taxon>Pseudomonadati</taxon>
        <taxon>Thermodesulfobacteriota</taxon>
        <taxon>Desulfobulbia</taxon>
        <taxon>Desulfobulbales</taxon>
        <taxon>Desulfocapsaceae</taxon>
        <taxon>Desulfofustis</taxon>
    </lineage>
</organism>
<sequence length="96" mass="10757">MNMLKKEIVDQVSSDLTLQKQDVALAVDIILDSMAQALTNGRRVELRGFGSFSTRSRKSRQTKNPRTGKIMDIGMRKTVHFTMSKSLKDALISGKE</sequence>
<dbReference type="PANTHER" id="PTHR33175">
    <property type="entry name" value="DNA-BINDING PROTEIN HU"/>
    <property type="match status" value="1"/>
</dbReference>
<dbReference type="EMBL" id="AP025516">
    <property type="protein sequence ID" value="BDD88989.1"/>
    <property type="molecule type" value="Genomic_DNA"/>
</dbReference>
<evidence type="ECO:0000256" key="3">
    <source>
        <dbReference type="ARBA" id="ARBA00023125"/>
    </source>
</evidence>
<evidence type="ECO:0000256" key="1">
    <source>
        <dbReference type="ARBA" id="ARBA00010529"/>
    </source>
</evidence>
<dbReference type="Pfam" id="PF00216">
    <property type="entry name" value="Bac_DNA_binding"/>
    <property type="match status" value="1"/>
</dbReference>
<dbReference type="CDD" id="cd13836">
    <property type="entry name" value="IHF_B"/>
    <property type="match status" value="1"/>
</dbReference>
<keyword evidence="3" id="KW-0238">DNA-binding</keyword>
<evidence type="ECO:0000313" key="6">
    <source>
        <dbReference type="EMBL" id="BDD88989.1"/>
    </source>
</evidence>
<name>A0ABN6MAD2_9BACT</name>
<proteinExistence type="inferred from homology"/>